<keyword evidence="5" id="KW-0614">Plasmid</keyword>
<dbReference type="Pfam" id="PF00126">
    <property type="entry name" value="HTH_1"/>
    <property type="match status" value="1"/>
</dbReference>
<dbReference type="InterPro" id="IPR005119">
    <property type="entry name" value="LysR_subst-bd"/>
</dbReference>
<accession>A0A859QHG8</accession>
<dbReference type="RefSeq" id="WP_180943506.1">
    <property type="nucleotide sequence ID" value="NZ_CP041241.1"/>
</dbReference>
<keyword evidence="2" id="KW-0805">Transcription regulation</keyword>
<dbReference type="InterPro" id="IPR036390">
    <property type="entry name" value="WH_DNA-bd_sf"/>
</dbReference>
<dbReference type="InterPro" id="IPR036388">
    <property type="entry name" value="WH-like_DNA-bd_sf"/>
</dbReference>
<dbReference type="PRINTS" id="PR00039">
    <property type="entry name" value="HTHLYSR"/>
</dbReference>
<gene>
    <name evidence="5" type="ORF">FKV68_27125</name>
</gene>
<dbReference type="FunFam" id="1.10.10.10:FF:000001">
    <property type="entry name" value="LysR family transcriptional regulator"/>
    <property type="match status" value="1"/>
</dbReference>
<evidence type="ECO:0000313" key="5">
    <source>
        <dbReference type="EMBL" id="QLL65042.1"/>
    </source>
</evidence>
<dbReference type="SUPFAM" id="SSF46785">
    <property type="entry name" value="Winged helix' DNA-binding domain"/>
    <property type="match status" value="1"/>
</dbReference>
<comment type="similarity">
    <text evidence="1">Belongs to the LysR transcriptional regulatory family.</text>
</comment>
<dbReference type="Pfam" id="PF03466">
    <property type="entry name" value="LysR_substrate"/>
    <property type="match status" value="1"/>
</dbReference>
<keyword evidence="6" id="KW-1185">Reference proteome</keyword>
<dbReference type="GO" id="GO:0003677">
    <property type="term" value="F:DNA binding"/>
    <property type="evidence" value="ECO:0007669"/>
    <property type="project" value="UniProtKB-KW"/>
</dbReference>
<dbReference type="Gene3D" id="3.40.190.10">
    <property type="entry name" value="Periplasmic binding protein-like II"/>
    <property type="match status" value="2"/>
</dbReference>
<dbReference type="SUPFAM" id="SSF53850">
    <property type="entry name" value="Periplasmic binding protein-like II"/>
    <property type="match status" value="1"/>
</dbReference>
<dbReference type="AlphaFoldDB" id="A0A859QHG8"/>
<sequence>MKLRQLEFFVRAIEMGSFTLAADAMHISQPTLGQQIRDLEDEIGMKLLERGARGVKPTAAGKILLVNAQDILARVEKAKAAMAALRAEARAKIRFGFPPTPGRLLVPELMVRLDETHGIQLQPHSAMTDDLITLVIDGAIDAALCYDTDIAHGLEEVALVEEPMFLVGAPSIVKPEEGDVPFRDLSSFPLVLDGQIRNTRQRIEETARQHDVRLNVSFEAEAIELRRELMRLRRRCTVVPIGAFFDAITAGELAARRIVDPEVTRTLRLVTRRDFDADMRSMILEALGVIVAGNIAGAQYAWREVQQFRRPVVRDR</sequence>
<evidence type="ECO:0000256" key="3">
    <source>
        <dbReference type="ARBA" id="ARBA00023125"/>
    </source>
</evidence>
<keyword evidence="4" id="KW-0804">Transcription</keyword>
<name>A0A859QHG8_9HYPH</name>
<dbReference type="EMBL" id="CP041241">
    <property type="protein sequence ID" value="QLL65042.1"/>
    <property type="molecule type" value="Genomic_DNA"/>
</dbReference>
<dbReference type="PANTHER" id="PTHR30419">
    <property type="entry name" value="HTH-TYPE TRANSCRIPTIONAL REGULATOR YBHD"/>
    <property type="match status" value="1"/>
</dbReference>
<dbReference type="PROSITE" id="PS50931">
    <property type="entry name" value="HTH_LYSR"/>
    <property type="match status" value="1"/>
</dbReference>
<evidence type="ECO:0000313" key="6">
    <source>
        <dbReference type="Proteomes" id="UP000510721"/>
    </source>
</evidence>
<dbReference type="InterPro" id="IPR000847">
    <property type="entry name" value="LysR_HTH_N"/>
</dbReference>
<dbReference type="Gene3D" id="1.10.10.10">
    <property type="entry name" value="Winged helix-like DNA-binding domain superfamily/Winged helix DNA-binding domain"/>
    <property type="match status" value="1"/>
</dbReference>
<evidence type="ECO:0000256" key="1">
    <source>
        <dbReference type="ARBA" id="ARBA00009437"/>
    </source>
</evidence>
<dbReference type="Proteomes" id="UP000510721">
    <property type="component" value="Plasmid pEmeITTGR7c"/>
</dbReference>
<dbReference type="KEGG" id="emx:FKV68_27125"/>
<keyword evidence="3" id="KW-0238">DNA-binding</keyword>
<dbReference type="GO" id="GO:0005829">
    <property type="term" value="C:cytosol"/>
    <property type="evidence" value="ECO:0007669"/>
    <property type="project" value="TreeGrafter"/>
</dbReference>
<dbReference type="GO" id="GO:0003700">
    <property type="term" value="F:DNA-binding transcription factor activity"/>
    <property type="evidence" value="ECO:0007669"/>
    <property type="project" value="InterPro"/>
</dbReference>
<evidence type="ECO:0000256" key="4">
    <source>
        <dbReference type="ARBA" id="ARBA00023163"/>
    </source>
</evidence>
<protein>
    <submittedName>
        <fullName evidence="5">LysR family transcriptional regulator</fullName>
    </submittedName>
</protein>
<evidence type="ECO:0000256" key="2">
    <source>
        <dbReference type="ARBA" id="ARBA00023015"/>
    </source>
</evidence>
<reference evidence="5 6" key="1">
    <citation type="submission" date="2019-06" db="EMBL/GenBank/DDBJ databases">
        <title>Complete genome sequence of Ensifer mexicanus ITTG R7 isolated from nodules of Acacia angustissima (Mill.) Kuntze.</title>
        <authorList>
            <person name="Rincon-Rosales R."/>
            <person name="Rogel M.A."/>
            <person name="Guerrero G."/>
            <person name="Rincon-Molina C.I."/>
            <person name="Lopez-Lopez A."/>
            <person name="Martinez-Romero E."/>
        </authorList>
    </citation>
    <scope>NUCLEOTIDE SEQUENCE [LARGE SCALE GENOMIC DNA]</scope>
    <source>
        <strain evidence="5 6">ITTG R7</strain>
        <plasmid evidence="6">pemeittgr7c</plasmid>
    </source>
</reference>
<geneLocation type="plasmid" evidence="6">
    <name>pemeittgr7c</name>
</geneLocation>
<dbReference type="InterPro" id="IPR050950">
    <property type="entry name" value="HTH-type_LysR_regulators"/>
</dbReference>
<organism evidence="5 6">
    <name type="scientific">Sinorhizobium mexicanum</name>
    <dbReference type="NCBI Taxonomy" id="375549"/>
    <lineage>
        <taxon>Bacteria</taxon>
        <taxon>Pseudomonadati</taxon>
        <taxon>Pseudomonadota</taxon>
        <taxon>Alphaproteobacteria</taxon>
        <taxon>Hyphomicrobiales</taxon>
        <taxon>Rhizobiaceae</taxon>
        <taxon>Sinorhizobium/Ensifer group</taxon>
        <taxon>Sinorhizobium</taxon>
    </lineage>
</organism>
<proteinExistence type="inferred from homology"/>